<dbReference type="Gene3D" id="3.10.290.20">
    <property type="entry name" value="Ubiquitin-like 2 activating enzyme e1b. Chain: B, domain 3"/>
    <property type="match status" value="1"/>
</dbReference>
<keyword evidence="5" id="KW-1185">Reference proteome</keyword>
<dbReference type="InterPro" id="IPR028077">
    <property type="entry name" value="UAE_UbL_dom"/>
</dbReference>
<name>A0AAZ3SLZ9_ONCTS</name>
<feature type="compositionally biased region" description="Basic and acidic residues" evidence="1">
    <location>
        <begin position="101"/>
        <end position="127"/>
    </location>
</feature>
<protein>
    <submittedName>
        <fullName evidence="4">Uncharacterized protein</fullName>
    </submittedName>
</protein>
<organism evidence="4 5">
    <name type="scientific">Oncorhynchus tshawytscha</name>
    <name type="common">Chinook salmon</name>
    <name type="synonym">Salmo tshawytscha</name>
    <dbReference type="NCBI Taxonomy" id="74940"/>
    <lineage>
        <taxon>Eukaryota</taxon>
        <taxon>Metazoa</taxon>
        <taxon>Chordata</taxon>
        <taxon>Craniata</taxon>
        <taxon>Vertebrata</taxon>
        <taxon>Euteleostomi</taxon>
        <taxon>Actinopterygii</taxon>
        <taxon>Neopterygii</taxon>
        <taxon>Teleostei</taxon>
        <taxon>Protacanthopterygii</taxon>
        <taxon>Salmoniformes</taxon>
        <taxon>Salmonidae</taxon>
        <taxon>Salmoninae</taxon>
        <taxon>Oncorhynchus</taxon>
    </lineage>
</organism>
<reference evidence="4" key="3">
    <citation type="submission" date="2025-09" db="UniProtKB">
        <authorList>
            <consortium name="Ensembl"/>
        </authorList>
    </citation>
    <scope>IDENTIFICATION</scope>
</reference>
<dbReference type="Proteomes" id="UP000694402">
    <property type="component" value="Unassembled WGS sequence"/>
</dbReference>
<reference evidence="5" key="1">
    <citation type="journal article" date="2018" name="PLoS ONE">
        <title>Chinook salmon (Oncorhynchus tshawytscha) genome and transcriptome.</title>
        <authorList>
            <person name="Christensen K.A."/>
            <person name="Leong J.S."/>
            <person name="Sakhrani D."/>
            <person name="Biagi C.A."/>
            <person name="Minkley D.R."/>
            <person name="Withler R.E."/>
            <person name="Rondeau E.B."/>
            <person name="Koop B.F."/>
            <person name="Devlin R.H."/>
        </authorList>
    </citation>
    <scope>NUCLEOTIDE SEQUENCE [LARGE SCALE GENOMIC DNA]</scope>
</reference>
<dbReference type="AlphaFoldDB" id="A0AAZ3SLZ9"/>
<proteinExistence type="predicted"/>
<evidence type="ECO:0000313" key="5">
    <source>
        <dbReference type="Proteomes" id="UP000694402"/>
    </source>
</evidence>
<reference evidence="4" key="2">
    <citation type="submission" date="2025-08" db="UniProtKB">
        <authorList>
            <consortium name="Ensembl"/>
        </authorList>
    </citation>
    <scope>IDENTIFICATION</scope>
</reference>
<dbReference type="Pfam" id="PF14732">
    <property type="entry name" value="UAE_UbL"/>
    <property type="match status" value="1"/>
</dbReference>
<evidence type="ECO:0000259" key="2">
    <source>
        <dbReference type="Pfam" id="PF14732"/>
    </source>
</evidence>
<sequence length="144" mass="16061">CVLYNIFIEIANNSKFLSDFRIRHGSRLQVDDFLQDYTLLVNVIHCEDLEKDVEFEVVGDAPDKAPTPPEPSTSSKAPAEQDDVLIVDSDEEEPSSSTMDVRMESGGHKRKLHDAETGETSSKRQRLDQPLAADAEDDDIIALD</sequence>
<dbReference type="GeneTree" id="ENSGT00940000171283"/>
<dbReference type="InterPro" id="IPR032426">
    <property type="entry name" value="UBA2_C"/>
</dbReference>
<feature type="compositionally biased region" description="Acidic residues" evidence="1">
    <location>
        <begin position="80"/>
        <end position="94"/>
    </location>
</feature>
<accession>A0AAZ3SLZ9</accession>
<dbReference type="Pfam" id="PF16195">
    <property type="entry name" value="UBA2_C"/>
    <property type="match status" value="1"/>
</dbReference>
<dbReference type="Ensembl" id="ENSOTST00005140678.1">
    <property type="protein sequence ID" value="ENSOTSP00005154111.1"/>
    <property type="gene ID" value="ENSOTSG00005064313.1"/>
</dbReference>
<feature type="domain" description="Ubiquitin/SUMO-activating enzyme ubiquitin-like" evidence="2">
    <location>
        <begin position="9"/>
        <end position="50"/>
    </location>
</feature>
<evidence type="ECO:0000256" key="1">
    <source>
        <dbReference type="SAM" id="MobiDB-lite"/>
    </source>
</evidence>
<feature type="domain" description="SUMO-activating enzyme subunit 2 C-terminal" evidence="3">
    <location>
        <begin position="70"/>
        <end position="138"/>
    </location>
</feature>
<evidence type="ECO:0000313" key="4">
    <source>
        <dbReference type="Ensembl" id="ENSOTSP00005154111.1"/>
    </source>
</evidence>
<evidence type="ECO:0000259" key="3">
    <source>
        <dbReference type="Pfam" id="PF16195"/>
    </source>
</evidence>
<feature type="region of interest" description="Disordered" evidence="1">
    <location>
        <begin position="58"/>
        <end position="144"/>
    </location>
</feature>
<feature type="compositionally biased region" description="Acidic residues" evidence="1">
    <location>
        <begin position="134"/>
        <end position="144"/>
    </location>
</feature>